<dbReference type="InterPro" id="IPR036409">
    <property type="entry name" value="Aldolase_II/adducin_N_sf"/>
</dbReference>
<reference evidence="2 3" key="1">
    <citation type="submission" date="2024-02" db="EMBL/GenBank/DDBJ databases">
        <authorList>
            <person name="Chen Y."/>
            <person name="Shah S."/>
            <person name="Dougan E. K."/>
            <person name="Thang M."/>
            <person name="Chan C."/>
        </authorList>
    </citation>
    <scope>NUCLEOTIDE SEQUENCE [LARGE SCALE GENOMIC DNA]</scope>
</reference>
<gene>
    <name evidence="2" type="ORF">SCF082_LOCUS37661</name>
</gene>
<proteinExistence type="predicted"/>
<dbReference type="Gene3D" id="3.40.225.10">
    <property type="entry name" value="Class II aldolase/adducin N-terminal domain"/>
    <property type="match status" value="1"/>
</dbReference>
<dbReference type="Proteomes" id="UP001642464">
    <property type="component" value="Unassembled WGS sequence"/>
</dbReference>
<dbReference type="PANTHER" id="PTHR10672">
    <property type="entry name" value="ADDUCIN"/>
    <property type="match status" value="1"/>
</dbReference>
<dbReference type="NCBIfam" id="NF005451">
    <property type="entry name" value="PRK07044.1"/>
    <property type="match status" value="1"/>
</dbReference>
<dbReference type="InterPro" id="IPR001303">
    <property type="entry name" value="Aldolase_II/adducin_N"/>
</dbReference>
<dbReference type="InterPro" id="IPR051017">
    <property type="entry name" value="Aldolase-II_Adducin_sf"/>
</dbReference>
<keyword evidence="3" id="KW-1185">Reference proteome</keyword>
<name>A0ABP0PU76_9DINO</name>
<evidence type="ECO:0000313" key="2">
    <source>
        <dbReference type="EMBL" id="CAK9078887.1"/>
    </source>
</evidence>
<accession>A0ABP0PU76</accession>
<evidence type="ECO:0000313" key="3">
    <source>
        <dbReference type="Proteomes" id="UP001642464"/>
    </source>
</evidence>
<evidence type="ECO:0000259" key="1">
    <source>
        <dbReference type="SMART" id="SM01007"/>
    </source>
</evidence>
<feature type="domain" description="Class II aldolase/adducin N-terminal" evidence="1">
    <location>
        <begin position="63"/>
        <end position="244"/>
    </location>
</feature>
<dbReference type="PANTHER" id="PTHR10672:SF3">
    <property type="entry name" value="PROTEIN HU-LI TAI SHAO"/>
    <property type="match status" value="1"/>
</dbReference>
<sequence>MVNHEDAARRRTARLTQHLTAAESADLGDDINVLQGSAFATGTSDNEPSLKDQVSPEEWALRCDLAAAYRYVAINKWDDAINNHLTVRIPGTNHFLINCFGDGFDEITASSLVKIDVEGNVIMPGVRGDAVNRAGFVIHSCMHEGRADAHAVAHTHDPSTVAVSCDKRGLLPITQTALLCGEISYHDFEGVALNDEEKVRLKADFKEESTLMILRNHGSLAIGETIAQCMTRLYFLIKACEYQTQITGEHNNINPVANDVQTLTKTMTFARPLPGDMIDPICNAHFALFKRQVQRQLPGFDR</sequence>
<dbReference type="SMART" id="SM01007">
    <property type="entry name" value="Aldolase_II"/>
    <property type="match status" value="1"/>
</dbReference>
<dbReference type="SUPFAM" id="SSF53639">
    <property type="entry name" value="AraD/HMP-PK domain-like"/>
    <property type="match status" value="1"/>
</dbReference>
<protein>
    <submittedName>
        <fullName evidence="2">Aldolase class 2 protein CC_1201</fullName>
    </submittedName>
</protein>
<dbReference type="EMBL" id="CAXAMM010038554">
    <property type="protein sequence ID" value="CAK9078887.1"/>
    <property type="molecule type" value="Genomic_DNA"/>
</dbReference>
<dbReference type="Pfam" id="PF00596">
    <property type="entry name" value="Aldolase_II"/>
    <property type="match status" value="1"/>
</dbReference>
<comment type="caution">
    <text evidence="2">The sequence shown here is derived from an EMBL/GenBank/DDBJ whole genome shotgun (WGS) entry which is preliminary data.</text>
</comment>
<organism evidence="2 3">
    <name type="scientific">Durusdinium trenchii</name>
    <dbReference type="NCBI Taxonomy" id="1381693"/>
    <lineage>
        <taxon>Eukaryota</taxon>
        <taxon>Sar</taxon>
        <taxon>Alveolata</taxon>
        <taxon>Dinophyceae</taxon>
        <taxon>Suessiales</taxon>
        <taxon>Symbiodiniaceae</taxon>
        <taxon>Durusdinium</taxon>
    </lineage>
</organism>